<dbReference type="EMBL" id="KZ613905">
    <property type="protein sequence ID" value="PMD52373.1"/>
    <property type="molecule type" value="Genomic_DNA"/>
</dbReference>
<dbReference type="PROSITE" id="PS50048">
    <property type="entry name" value="ZN2_CY6_FUNGAL_2"/>
    <property type="match status" value="1"/>
</dbReference>
<dbReference type="GeneID" id="36595538"/>
<reference evidence="3 4" key="1">
    <citation type="submission" date="2016-04" db="EMBL/GenBank/DDBJ databases">
        <title>A degradative enzymes factory behind the ericoid mycorrhizal symbiosis.</title>
        <authorList>
            <consortium name="DOE Joint Genome Institute"/>
            <person name="Martino E."/>
            <person name="Morin E."/>
            <person name="Grelet G."/>
            <person name="Kuo A."/>
            <person name="Kohler A."/>
            <person name="Daghino S."/>
            <person name="Barry K."/>
            <person name="Choi C."/>
            <person name="Cichocki N."/>
            <person name="Clum A."/>
            <person name="Copeland A."/>
            <person name="Hainaut M."/>
            <person name="Haridas S."/>
            <person name="Labutti K."/>
            <person name="Lindquist E."/>
            <person name="Lipzen A."/>
            <person name="Khouja H.-R."/>
            <person name="Murat C."/>
            <person name="Ohm R."/>
            <person name="Olson A."/>
            <person name="Spatafora J."/>
            <person name="Veneault-Fourrey C."/>
            <person name="Henrissat B."/>
            <person name="Grigoriev I."/>
            <person name="Martin F."/>
            <person name="Perotto S."/>
        </authorList>
    </citation>
    <scope>NUCLEOTIDE SEQUENCE [LARGE SCALE GENOMIC DNA]</scope>
    <source>
        <strain evidence="3 4">E</strain>
    </source>
</reference>
<sequence>MSESVQQSRQKYRGSKFWEGRLKLSTSCTECHRRKQKCDQQQPCRQCARRYPQPECIYRDVKIPANKREHPSTTVIATPLVRKPALESVGVEEVTETKGATISIATLHQFDTAEGYQQMLSSMVSQLQCNTLSDHQVDQDTASPNLRAKFTWEGGSNNSESQWQLQKSRRKKSSVSPHDIAISSVDPLHFLGITPTTQNAGLLHAFINIITKYVFSIDGKPGPNHYNDVWIPWAMKSPLLAYLGIFSSACYQAEAQRSSPENAALALGYKTKSLRLLNEMLSDPKLATSNEAIGAVVNIMITEWYWNNHEVVKQHMEGLVQIIKLKGGLDELGPGHCLREMILTTDYCLCVTYDWEPLFEHLVKDPSEYPVHISIPFIDPPSSFVEIASQLKISKETAIILDDMRFLFKTTVHQLDGDVSGLEKAKIASTSTWIQQRISDMPDGSQGPLLVQDFIYKSCRIAALVYCNAIVSHIPLSKACSLTDLNQLWAVMWQVKLSRWKQIPGIFLFIMLAAAPAAQHTPHGRFLKNMMKATALSMMLDSWEVVDKSMYTYVNLQRWLRRGSEVAMGSSTPKALEFLHFYRI</sequence>
<dbReference type="AlphaFoldDB" id="A0A2J6SNQ7"/>
<dbReference type="PANTHER" id="PTHR37540">
    <property type="entry name" value="TRANSCRIPTION FACTOR (ACR-2), PUTATIVE-RELATED-RELATED"/>
    <property type="match status" value="1"/>
</dbReference>
<dbReference type="Proteomes" id="UP000235371">
    <property type="component" value="Unassembled WGS sequence"/>
</dbReference>
<dbReference type="OrthoDB" id="415825at2759"/>
<evidence type="ECO:0000313" key="3">
    <source>
        <dbReference type="EMBL" id="PMD52373.1"/>
    </source>
</evidence>
<dbReference type="PROSITE" id="PS00463">
    <property type="entry name" value="ZN2_CY6_FUNGAL_1"/>
    <property type="match status" value="1"/>
</dbReference>
<dbReference type="SUPFAM" id="SSF57701">
    <property type="entry name" value="Zn2/Cys6 DNA-binding domain"/>
    <property type="match status" value="1"/>
</dbReference>
<dbReference type="InterPro" id="IPR036864">
    <property type="entry name" value="Zn2-C6_fun-type_DNA-bd_sf"/>
</dbReference>
<keyword evidence="4" id="KW-1185">Reference proteome</keyword>
<feature type="domain" description="Zn(2)-C6 fungal-type" evidence="2">
    <location>
        <begin position="27"/>
        <end position="58"/>
    </location>
</feature>
<dbReference type="PANTHER" id="PTHR37540:SF9">
    <property type="entry name" value="ZN(2)-C6 FUNGAL-TYPE DOMAIN-CONTAINING PROTEIN"/>
    <property type="match status" value="1"/>
</dbReference>
<dbReference type="Gene3D" id="4.10.240.10">
    <property type="entry name" value="Zn(2)-C6 fungal-type DNA-binding domain"/>
    <property type="match status" value="1"/>
</dbReference>
<dbReference type="Pfam" id="PF00172">
    <property type="entry name" value="Zn_clus"/>
    <property type="match status" value="1"/>
</dbReference>
<dbReference type="GO" id="GO:0000981">
    <property type="term" value="F:DNA-binding transcription factor activity, RNA polymerase II-specific"/>
    <property type="evidence" value="ECO:0007669"/>
    <property type="project" value="InterPro"/>
</dbReference>
<dbReference type="InterPro" id="IPR021858">
    <property type="entry name" value="Fun_TF"/>
</dbReference>
<evidence type="ECO:0000256" key="1">
    <source>
        <dbReference type="ARBA" id="ARBA00023242"/>
    </source>
</evidence>
<name>A0A2J6SNQ7_9HELO</name>
<keyword evidence="1" id="KW-0539">Nucleus</keyword>
<protein>
    <recommendedName>
        <fullName evidence="2">Zn(2)-C6 fungal-type domain-containing protein</fullName>
    </recommendedName>
</protein>
<evidence type="ECO:0000313" key="4">
    <source>
        <dbReference type="Proteomes" id="UP000235371"/>
    </source>
</evidence>
<dbReference type="InParanoid" id="A0A2J6SNQ7"/>
<evidence type="ECO:0000259" key="2">
    <source>
        <dbReference type="PROSITE" id="PS50048"/>
    </source>
</evidence>
<dbReference type="Pfam" id="PF11951">
    <property type="entry name" value="Fungal_trans_2"/>
    <property type="match status" value="1"/>
</dbReference>
<accession>A0A2J6SNQ7</accession>
<proteinExistence type="predicted"/>
<dbReference type="InterPro" id="IPR001138">
    <property type="entry name" value="Zn2Cys6_DnaBD"/>
</dbReference>
<dbReference type="RefSeq" id="XP_024729277.1">
    <property type="nucleotide sequence ID" value="XM_024887462.1"/>
</dbReference>
<gene>
    <name evidence="3" type="ORF">K444DRAFT_668851</name>
</gene>
<organism evidence="3 4">
    <name type="scientific">Hyaloscypha bicolor E</name>
    <dbReference type="NCBI Taxonomy" id="1095630"/>
    <lineage>
        <taxon>Eukaryota</taxon>
        <taxon>Fungi</taxon>
        <taxon>Dikarya</taxon>
        <taxon>Ascomycota</taxon>
        <taxon>Pezizomycotina</taxon>
        <taxon>Leotiomycetes</taxon>
        <taxon>Helotiales</taxon>
        <taxon>Hyaloscyphaceae</taxon>
        <taxon>Hyaloscypha</taxon>
        <taxon>Hyaloscypha bicolor</taxon>
    </lineage>
</organism>
<dbReference type="SMART" id="SM00066">
    <property type="entry name" value="GAL4"/>
    <property type="match status" value="1"/>
</dbReference>
<dbReference type="GO" id="GO:0008270">
    <property type="term" value="F:zinc ion binding"/>
    <property type="evidence" value="ECO:0007669"/>
    <property type="project" value="InterPro"/>
</dbReference>
<dbReference type="STRING" id="1095630.A0A2J6SNQ7"/>
<dbReference type="CDD" id="cd00067">
    <property type="entry name" value="GAL4"/>
    <property type="match status" value="1"/>
</dbReference>